<dbReference type="EMBL" id="AABL01000711">
    <property type="protein sequence ID" value="EAA22056.1"/>
    <property type="molecule type" value="Genomic_DNA"/>
</dbReference>
<dbReference type="InterPro" id="IPR010280">
    <property type="entry name" value="U5_MeTrfase_fam"/>
</dbReference>
<dbReference type="Proteomes" id="UP000008553">
    <property type="component" value="Unassembled WGS sequence"/>
</dbReference>
<comment type="caution">
    <text evidence="5">The sequence shown here is derived from an EMBL/GenBank/DDBJ whole genome shotgun (WGS) entry which is preliminary data.</text>
</comment>
<evidence type="ECO:0000256" key="4">
    <source>
        <dbReference type="SAM" id="SignalP"/>
    </source>
</evidence>
<keyword evidence="6" id="KW-1185">Reference proteome</keyword>
<dbReference type="PaxDb" id="73239-Q7RLF5"/>
<keyword evidence="1" id="KW-0489">Methyltransferase</keyword>
<feature type="chain" id="PRO_5004292239" description="SAM-dependent MTase RsmB/NOP-type domain-containing protein" evidence="4">
    <location>
        <begin position="28"/>
        <end position="115"/>
    </location>
</feature>
<protein>
    <recommendedName>
        <fullName evidence="7">SAM-dependent MTase RsmB/NOP-type domain-containing protein</fullName>
    </recommendedName>
</protein>
<evidence type="ECO:0000256" key="1">
    <source>
        <dbReference type="ARBA" id="ARBA00022603"/>
    </source>
</evidence>
<dbReference type="Gene3D" id="3.40.50.150">
    <property type="entry name" value="Vaccinia Virus protein VP39"/>
    <property type="match status" value="1"/>
</dbReference>
<dbReference type="STRING" id="73239.Q7RLF5"/>
<dbReference type="InParanoid" id="Q7RLF5"/>
<proteinExistence type="predicted"/>
<feature type="signal peptide" evidence="4">
    <location>
        <begin position="1"/>
        <end position="27"/>
    </location>
</feature>
<organism evidence="5 6">
    <name type="scientific">Plasmodium yoelii yoelii</name>
    <dbReference type="NCBI Taxonomy" id="73239"/>
    <lineage>
        <taxon>Eukaryota</taxon>
        <taxon>Sar</taxon>
        <taxon>Alveolata</taxon>
        <taxon>Apicomplexa</taxon>
        <taxon>Aconoidasida</taxon>
        <taxon>Haemosporida</taxon>
        <taxon>Plasmodiidae</taxon>
        <taxon>Plasmodium</taxon>
        <taxon>Plasmodium (Vinckeia)</taxon>
    </lineage>
</organism>
<evidence type="ECO:0000313" key="5">
    <source>
        <dbReference type="EMBL" id="EAA22056.1"/>
    </source>
</evidence>
<accession>Q7RLF5</accession>
<dbReference type="PANTHER" id="PTHR11061:SF30">
    <property type="entry name" value="TRNA (URACIL(54)-C(5))-METHYLTRANSFERASE"/>
    <property type="match status" value="1"/>
</dbReference>
<evidence type="ECO:0000256" key="2">
    <source>
        <dbReference type="ARBA" id="ARBA00022679"/>
    </source>
</evidence>
<sequence>MLLQPFSKKQILLYQFLILLLLTPLEKDVKRRWLRGLCPRFIIYISCNVNSQLRDINHLISLGYILKEIIPIDTFPRTQHFELIALLEFDYNKKVDNEKKNIMELELHEIKKKKS</sequence>
<dbReference type="GO" id="GO:0006396">
    <property type="term" value="P:RNA processing"/>
    <property type="evidence" value="ECO:0007669"/>
    <property type="project" value="InterPro"/>
</dbReference>
<evidence type="ECO:0008006" key="7">
    <source>
        <dbReference type="Google" id="ProtNLM"/>
    </source>
</evidence>
<gene>
    <name evidence="5" type="ORF">PY02589</name>
</gene>
<keyword evidence="4" id="KW-0732">Signal</keyword>
<keyword evidence="3" id="KW-0949">S-adenosyl-L-methionine</keyword>
<keyword evidence="2" id="KW-0808">Transferase</keyword>
<name>Q7RLF5_PLAYO</name>
<evidence type="ECO:0000313" key="6">
    <source>
        <dbReference type="Proteomes" id="UP000008553"/>
    </source>
</evidence>
<dbReference type="GO" id="GO:0008173">
    <property type="term" value="F:RNA methyltransferase activity"/>
    <property type="evidence" value="ECO:0007669"/>
    <property type="project" value="InterPro"/>
</dbReference>
<dbReference type="PANTHER" id="PTHR11061">
    <property type="entry name" value="RNA M5U METHYLTRANSFERASE"/>
    <property type="match status" value="1"/>
</dbReference>
<dbReference type="GO" id="GO:0032259">
    <property type="term" value="P:methylation"/>
    <property type="evidence" value="ECO:0007669"/>
    <property type="project" value="UniProtKB-KW"/>
</dbReference>
<dbReference type="InterPro" id="IPR029063">
    <property type="entry name" value="SAM-dependent_MTases_sf"/>
</dbReference>
<dbReference type="AlphaFoldDB" id="Q7RLF5"/>
<evidence type="ECO:0000256" key="3">
    <source>
        <dbReference type="ARBA" id="ARBA00022691"/>
    </source>
</evidence>
<dbReference type="SUPFAM" id="SSF53335">
    <property type="entry name" value="S-adenosyl-L-methionine-dependent methyltransferases"/>
    <property type="match status" value="1"/>
</dbReference>
<reference evidence="5 6" key="1">
    <citation type="journal article" date="2002" name="Nature">
        <title>Genome sequence and comparative analysis of the model rodent malaria parasite Plasmodium yoelii yoelii.</title>
        <authorList>
            <person name="Carlton J.M."/>
            <person name="Angiuoli S.V."/>
            <person name="Suh B.B."/>
            <person name="Kooij T.W."/>
            <person name="Pertea M."/>
            <person name="Silva J.C."/>
            <person name="Ermolaeva M.D."/>
            <person name="Allen J.E."/>
            <person name="Selengut J.D."/>
            <person name="Koo H.L."/>
            <person name="Peterson J.D."/>
            <person name="Pop M."/>
            <person name="Kosack D.S."/>
            <person name="Shumway M.F."/>
            <person name="Bidwell S.L."/>
            <person name="Shallom S.J."/>
            <person name="van Aken S.E."/>
            <person name="Riedmuller S.B."/>
            <person name="Feldblyum T.V."/>
            <person name="Cho J.K."/>
            <person name="Quackenbush J."/>
            <person name="Sedegah M."/>
            <person name="Shoaibi A."/>
            <person name="Cummings L.M."/>
            <person name="Florens L."/>
            <person name="Yates J.R."/>
            <person name="Raine J.D."/>
            <person name="Sinden R.E."/>
            <person name="Harris M.A."/>
            <person name="Cunningham D.A."/>
            <person name="Preiser P.R."/>
            <person name="Bergman L.W."/>
            <person name="Vaidya A.B."/>
            <person name="van Lin L.H."/>
            <person name="Janse C.J."/>
            <person name="Waters A.P."/>
            <person name="Smith H.O."/>
            <person name="White O.R."/>
            <person name="Salzberg S.L."/>
            <person name="Venter J.C."/>
            <person name="Fraser C.M."/>
            <person name="Hoffman S.L."/>
            <person name="Gardner M.J."/>
            <person name="Carucci D.J."/>
        </authorList>
    </citation>
    <scope>NUCLEOTIDE SEQUENCE [LARGE SCALE GENOMIC DNA]</scope>
    <source>
        <strain evidence="5 6">17XNL</strain>
    </source>
</reference>